<feature type="chain" id="PRO_5040225685" evidence="2">
    <location>
        <begin position="17"/>
        <end position="279"/>
    </location>
</feature>
<dbReference type="Proteomes" id="UP001153636">
    <property type="component" value="Chromosome 5"/>
</dbReference>
<keyword evidence="2" id="KW-0732">Signal</keyword>
<feature type="signal peptide" evidence="2">
    <location>
        <begin position="1"/>
        <end position="16"/>
    </location>
</feature>
<evidence type="ECO:0000256" key="2">
    <source>
        <dbReference type="SAM" id="SignalP"/>
    </source>
</evidence>
<dbReference type="PANTHER" id="PTHR21879">
    <property type="entry name" value="FI03362P-RELATED-RELATED"/>
    <property type="match status" value="1"/>
</dbReference>
<proteinExistence type="predicted"/>
<reference evidence="3" key="1">
    <citation type="submission" date="2022-01" db="EMBL/GenBank/DDBJ databases">
        <authorList>
            <person name="King R."/>
        </authorList>
    </citation>
    <scope>NUCLEOTIDE SEQUENCE</scope>
</reference>
<evidence type="ECO:0000313" key="4">
    <source>
        <dbReference type="Proteomes" id="UP001153636"/>
    </source>
</evidence>
<dbReference type="Pfam" id="PF07898">
    <property type="entry name" value="DUF1676"/>
    <property type="match status" value="1"/>
</dbReference>
<dbReference type="GO" id="GO:0016020">
    <property type="term" value="C:membrane"/>
    <property type="evidence" value="ECO:0007669"/>
    <property type="project" value="TreeGrafter"/>
</dbReference>
<keyword evidence="4" id="KW-1185">Reference proteome</keyword>
<evidence type="ECO:0000313" key="3">
    <source>
        <dbReference type="EMBL" id="CAH1111151.1"/>
    </source>
</evidence>
<accession>A0A9P0CZ83</accession>
<feature type="region of interest" description="Disordered" evidence="1">
    <location>
        <begin position="144"/>
        <end position="166"/>
    </location>
</feature>
<protein>
    <submittedName>
        <fullName evidence="3">Uncharacterized protein</fullName>
    </submittedName>
</protein>
<dbReference type="EMBL" id="OV651817">
    <property type="protein sequence ID" value="CAH1111151.1"/>
    <property type="molecule type" value="Genomic_DNA"/>
</dbReference>
<evidence type="ECO:0000256" key="1">
    <source>
        <dbReference type="SAM" id="MobiDB-lite"/>
    </source>
</evidence>
<sequence length="279" mass="29668">MRQIVLVLFFISCAYAQDDFGSTGVRVAIKIYDDCSKSNDFMRCLKMKAVTLIERFGRMDSLALANGVVVMRTPDAPKDEPELTEEQIDQTLERSSDAKDATLNKLLMEKISHFIGSRSIQVTLPKISVSKLIEEGRKGDFDFGFGGHGHEKKGKGKGKKKGHDKGGLMKGMMMSIAAKMIGQIPLFIFGLLILAKKALISAKIALLISGIIALSKLLASKRSGGGGGHGGGGSTIVEYGAGGGWQQGGGGGGWQYGGGGGGWDRAQNLAYKAQIPKVN</sequence>
<dbReference type="AlphaFoldDB" id="A0A9P0CZ83"/>
<feature type="compositionally biased region" description="Basic residues" evidence="1">
    <location>
        <begin position="150"/>
        <end position="163"/>
    </location>
</feature>
<organism evidence="3 4">
    <name type="scientific">Psylliodes chrysocephalus</name>
    <dbReference type="NCBI Taxonomy" id="3402493"/>
    <lineage>
        <taxon>Eukaryota</taxon>
        <taxon>Metazoa</taxon>
        <taxon>Ecdysozoa</taxon>
        <taxon>Arthropoda</taxon>
        <taxon>Hexapoda</taxon>
        <taxon>Insecta</taxon>
        <taxon>Pterygota</taxon>
        <taxon>Neoptera</taxon>
        <taxon>Endopterygota</taxon>
        <taxon>Coleoptera</taxon>
        <taxon>Polyphaga</taxon>
        <taxon>Cucujiformia</taxon>
        <taxon>Chrysomeloidea</taxon>
        <taxon>Chrysomelidae</taxon>
        <taxon>Galerucinae</taxon>
        <taxon>Alticini</taxon>
        <taxon>Psylliodes</taxon>
    </lineage>
</organism>
<dbReference type="PANTHER" id="PTHR21879:SF12">
    <property type="entry name" value="OSIRIS 12"/>
    <property type="match status" value="1"/>
</dbReference>
<dbReference type="InterPro" id="IPR012464">
    <property type="entry name" value="DUF1676"/>
</dbReference>
<name>A0A9P0CZ83_9CUCU</name>
<dbReference type="OrthoDB" id="6622274at2759"/>
<gene>
    <name evidence="3" type="ORF">PSYICH_LOCUS11112</name>
</gene>